<proteinExistence type="predicted"/>
<name>A0ABR1W315_9PEZI</name>
<organism evidence="2 3">
    <name type="scientific">Apiospora saccharicola</name>
    <dbReference type="NCBI Taxonomy" id="335842"/>
    <lineage>
        <taxon>Eukaryota</taxon>
        <taxon>Fungi</taxon>
        <taxon>Dikarya</taxon>
        <taxon>Ascomycota</taxon>
        <taxon>Pezizomycotina</taxon>
        <taxon>Sordariomycetes</taxon>
        <taxon>Xylariomycetidae</taxon>
        <taxon>Amphisphaeriales</taxon>
        <taxon>Apiosporaceae</taxon>
        <taxon>Apiospora</taxon>
    </lineage>
</organism>
<reference evidence="2 3" key="1">
    <citation type="submission" date="2023-01" db="EMBL/GenBank/DDBJ databases">
        <title>Analysis of 21 Apiospora genomes using comparative genomics revels a genus with tremendous synthesis potential of carbohydrate active enzymes and secondary metabolites.</title>
        <authorList>
            <person name="Sorensen T."/>
        </authorList>
    </citation>
    <scope>NUCLEOTIDE SEQUENCE [LARGE SCALE GENOMIC DNA]</scope>
    <source>
        <strain evidence="2 3">CBS 83171</strain>
    </source>
</reference>
<protein>
    <submittedName>
        <fullName evidence="2">Uncharacterized protein</fullName>
    </submittedName>
</protein>
<feature type="region of interest" description="Disordered" evidence="1">
    <location>
        <begin position="23"/>
        <end position="106"/>
    </location>
</feature>
<gene>
    <name evidence="2" type="ORF">PG996_003035</name>
</gene>
<keyword evidence="3" id="KW-1185">Reference proteome</keyword>
<accession>A0ABR1W315</accession>
<dbReference type="Proteomes" id="UP001446871">
    <property type="component" value="Unassembled WGS sequence"/>
</dbReference>
<comment type="caution">
    <text evidence="2">The sequence shown here is derived from an EMBL/GenBank/DDBJ whole genome shotgun (WGS) entry which is preliminary data.</text>
</comment>
<dbReference type="EMBL" id="JAQQWM010000002">
    <property type="protein sequence ID" value="KAK8076865.1"/>
    <property type="molecule type" value="Genomic_DNA"/>
</dbReference>
<evidence type="ECO:0000313" key="2">
    <source>
        <dbReference type="EMBL" id="KAK8076865.1"/>
    </source>
</evidence>
<evidence type="ECO:0000256" key="1">
    <source>
        <dbReference type="SAM" id="MobiDB-lite"/>
    </source>
</evidence>
<sequence length="106" mass="11461">MDDSSDRSVYGGLQTCFDPYSNTQFVPHRKTPRKPSYTIAANTESPSKASMSKKAAKKYMAKKNNGGDPVTALSLRDDSSSKSVSKRRSKVESEVAASIAKLNGDP</sequence>
<evidence type="ECO:0000313" key="3">
    <source>
        <dbReference type="Proteomes" id="UP001446871"/>
    </source>
</evidence>